<comment type="caution">
    <text evidence="1">The sequence shown here is derived from an EMBL/GenBank/DDBJ whole genome shotgun (WGS) entry which is preliminary data.</text>
</comment>
<evidence type="ECO:0000313" key="1">
    <source>
        <dbReference type="EMBL" id="PHJ36334.1"/>
    </source>
</evidence>
<sequence length="33" mass="3606">MPETYFNALFGGFFNQDFVEHGAADLVNRAGAV</sequence>
<accession>A0AA44UA74</accession>
<organism evidence="1 2">
    <name type="scientific">Neisseria gonorrhoeae 3502</name>
    <dbReference type="NCBI Taxonomy" id="1193404"/>
    <lineage>
        <taxon>Bacteria</taxon>
        <taxon>Pseudomonadati</taxon>
        <taxon>Pseudomonadota</taxon>
        <taxon>Betaproteobacteria</taxon>
        <taxon>Neisseriales</taxon>
        <taxon>Neisseriaceae</taxon>
        <taxon>Neisseria</taxon>
    </lineage>
</organism>
<protein>
    <submittedName>
        <fullName evidence="1">Uncharacterized protein</fullName>
    </submittedName>
</protein>
<dbReference type="Proteomes" id="UP000223296">
    <property type="component" value="Unassembled WGS sequence"/>
</dbReference>
<dbReference type="AlphaFoldDB" id="A0AA44UA74"/>
<dbReference type="EMBL" id="AVBE01000002">
    <property type="protein sequence ID" value="PHJ36334.1"/>
    <property type="molecule type" value="Genomic_DNA"/>
</dbReference>
<name>A0AA44UA74_NEIGO</name>
<proteinExistence type="predicted"/>
<evidence type="ECO:0000313" key="2">
    <source>
        <dbReference type="Proteomes" id="UP000223296"/>
    </source>
</evidence>
<gene>
    <name evidence="1" type="ORF">N776_08520</name>
</gene>
<reference evidence="1 2" key="1">
    <citation type="submission" date="2013-08" db="EMBL/GenBank/DDBJ databases">
        <authorList>
            <person name="Trees D."/>
        </authorList>
    </citation>
    <scope>NUCLEOTIDE SEQUENCE [LARGE SCALE GENOMIC DNA]</scope>
    <source>
        <strain evidence="1 2">3502</strain>
    </source>
</reference>